<accession>A0A225X144</accession>
<name>A0A225X144_9STRA</name>
<organism evidence="1 2">
    <name type="scientific">Phytophthora megakarya</name>
    <dbReference type="NCBI Taxonomy" id="4795"/>
    <lineage>
        <taxon>Eukaryota</taxon>
        <taxon>Sar</taxon>
        <taxon>Stramenopiles</taxon>
        <taxon>Oomycota</taxon>
        <taxon>Peronosporomycetes</taxon>
        <taxon>Peronosporales</taxon>
        <taxon>Peronosporaceae</taxon>
        <taxon>Phytophthora</taxon>
    </lineage>
</organism>
<dbReference type="AlphaFoldDB" id="A0A225X144"/>
<gene>
    <name evidence="1" type="ORF">PHMEG_0001478</name>
</gene>
<evidence type="ECO:0000313" key="1">
    <source>
        <dbReference type="EMBL" id="OWZ23626.1"/>
    </source>
</evidence>
<proteinExistence type="predicted"/>
<sequence length="83" mass="9320">MRPTAFRGRHTFGSETFGGCLSMLDQLLQRFTECLISVSFTKSILVHFQIFLSDTVSPDGIRADVKKMILVAELPFPKPKKGM</sequence>
<protein>
    <submittedName>
        <fullName evidence="1">Uncharacterized protein</fullName>
    </submittedName>
</protein>
<evidence type="ECO:0000313" key="2">
    <source>
        <dbReference type="Proteomes" id="UP000198211"/>
    </source>
</evidence>
<dbReference type="Proteomes" id="UP000198211">
    <property type="component" value="Unassembled WGS sequence"/>
</dbReference>
<keyword evidence="2" id="KW-1185">Reference proteome</keyword>
<dbReference type="EMBL" id="NBNE01000053">
    <property type="protein sequence ID" value="OWZ23626.1"/>
    <property type="molecule type" value="Genomic_DNA"/>
</dbReference>
<comment type="caution">
    <text evidence="1">The sequence shown here is derived from an EMBL/GenBank/DDBJ whole genome shotgun (WGS) entry which is preliminary data.</text>
</comment>
<reference evidence="2" key="1">
    <citation type="submission" date="2017-03" db="EMBL/GenBank/DDBJ databases">
        <title>Phytopthora megakarya and P. palmivora, two closely related causual agents of cacao black pod achieved similar genome size and gene model numbers by different mechanisms.</title>
        <authorList>
            <person name="Ali S."/>
            <person name="Shao J."/>
            <person name="Larry D.J."/>
            <person name="Kronmiller B."/>
            <person name="Shen D."/>
            <person name="Strem M.D."/>
            <person name="Melnick R.L."/>
            <person name="Guiltinan M.J."/>
            <person name="Tyler B.M."/>
            <person name="Meinhardt L.W."/>
            <person name="Bailey B.A."/>
        </authorList>
    </citation>
    <scope>NUCLEOTIDE SEQUENCE [LARGE SCALE GENOMIC DNA]</scope>
    <source>
        <strain evidence="2">zdho120</strain>
    </source>
</reference>